<feature type="transmembrane region" description="Helical" evidence="2">
    <location>
        <begin position="31"/>
        <end position="50"/>
    </location>
</feature>
<feature type="transmembrane region" description="Helical" evidence="2">
    <location>
        <begin position="96"/>
        <end position="117"/>
    </location>
</feature>
<accession>A0A8J5FLW3</accession>
<feature type="transmembrane region" description="Helical" evidence="2">
    <location>
        <begin position="123"/>
        <end position="143"/>
    </location>
</feature>
<dbReference type="InterPro" id="IPR045501">
    <property type="entry name" value="DUF6490"/>
</dbReference>
<dbReference type="AlphaFoldDB" id="A0A8J5FLW3"/>
<keyword evidence="4" id="KW-1185">Reference proteome</keyword>
<comment type="caution">
    <text evidence="3">The sequence shown here is derived from an EMBL/GenBank/DDBJ whole genome shotgun (WGS) entry which is preliminary data.</text>
</comment>
<feature type="transmembrane region" description="Helical" evidence="2">
    <location>
        <begin position="56"/>
        <end position="75"/>
    </location>
</feature>
<name>A0A8J5FLW3_ZINOF</name>
<dbReference type="Proteomes" id="UP000734854">
    <property type="component" value="Unassembled WGS sequence"/>
</dbReference>
<reference evidence="3 4" key="1">
    <citation type="submission" date="2020-08" db="EMBL/GenBank/DDBJ databases">
        <title>Plant Genome Project.</title>
        <authorList>
            <person name="Zhang R.-G."/>
        </authorList>
    </citation>
    <scope>NUCLEOTIDE SEQUENCE [LARGE SCALE GENOMIC DNA]</scope>
    <source>
        <tissue evidence="3">Rhizome</tissue>
    </source>
</reference>
<proteinExistence type="predicted"/>
<evidence type="ECO:0000313" key="4">
    <source>
        <dbReference type="Proteomes" id="UP000734854"/>
    </source>
</evidence>
<dbReference type="Pfam" id="PF20100">
    <property type="entry name" value="DUF6490"/>
    <property type="match status" value="1"/>
</dbReference>
<keyword evidence="2" id="KW-0812">Transmembrane</keyword>
<feature type="region of interest" description="Disordered" evidence="1">
    <location>
        <begin position="1"/>
        <end position="24"/>
    </location>
</feature>
<gene>
    <name evidence="3" type="ORF">ZIOFF_059906</name>
</gene>
<dbReference type="PANTHER" id="PTHR46610">
    <property type="entry name" value="OS05G0181300 PROTEIN"/>
    <property type="match status" value="1"/>
</dbReference>
<evidence type="ECO:0000256" key="1">
    <source>
        <dbReference type="SAM" id="MobiDB-lite"/>
    </source>
</evidence>
<evidence type="ECO:0000313" key="3">
    <source>
        <dbReference type="EMBL" id="KAG6483264.1"/>
    </source>
</evidence>
<organism evidence="3 4">
    <name type="scientific">Zingiber officinale</name>
    <name type="common">Ginger</name>
    <name type="synonym">Amomum zingiber</name>
    <dbReference type="NCBI Taxonomy" id="94328"/>
    <lineage>
        <taxon>Eukaryota</taxon>
        <taxon>Viridiplantae</taxon>
        <taxon>Streptophyta</taxon>
        <taxon>Embryophyta</taxon>
        <taxon>Tracheophyta</taxon>
        <taxon>Spermatophyta</taxon>
        <taxon>Magnoliopsida</taxon>
        <taxon>Liliopsida</taxon>
        <taxon>Zingiberales</taxon>
        <taxon>Zingiberaceae</taxon>
        <taxon>Zingiber</taxon>
    </lineage>
</organism>
<keyword evidence="2" id="KW-0472">Membrane</keyword>
<sequence>MARRNKQHDHGSEPPGPPHPVDAPRRRRRTWLSVFPLLYLSASAAVYCYRARGDPWSLGFVLFSYSDLLALFYCLGRFERAAEGEGTTEQRRRLKAVIWALAAALMAGFSLRVSAVLPAALGALIWVMAASVTVGGFCGLFLFDRRDNEKQ</sequence>
<dbReference type="EMBL" id="JACMSC010000016">
    <property type="protein sequence ID" value="KAG6483264.1"/>
    <property type="molecule type" value="Genomic_DNA"/>
</dbReference>
<protein>
    <submittedName>
        <fullName evidence="3">Uncharacterized protein</fullName>
    </submittedName>
</protein>
<keyword evidence="2" id="KW-1133">Transmembrane helix</keyword>
<evidence type="ECO:0000256" key="2">
    <source>
        <dbReference type="SAM" id="Phobius"/>
    </source>
</evidence>
<dbReference type="PANTHER" id="PTHR46610:SF20">
    <property type="entry name" value="OS05G0181300 PROTEIN"/>
    <property type="match status" value="1"/>
</dbReference>